<dbReference type="Pfam" id="PF07802">
    <property type="entry name" value="GCK"/>
    <property type="match status" value="2"/>
</dbReference>
<keyword evidence="3" id="KW-1185">Reference proteome</keyword>
<proteinExistence type="predicted"/>
<name>A0A8S2ADX8_ARAAE</name>
<dbReference type="InterPro" id="IPR012891">
    <property type="entry name" value="GCK_dom"/>
</dbReference>
<dbReference type="SMART" id="SM01227">
    <property type="entry name" value="GCK"/>
    <property type="match status" value="2"/>
</dbReference>
<dbReference type="Proteomes" id="UP000682877">
    <property type="component" value="Chromosome 6"/>
</dbReference>
<reference evidence="2" key="1">
    <citation type="submission" date="2021-01" db="EMBL/GenBank/DDBJ databases">
        <authorList>
            <person name="Bezrukov I."/>
        </authorList>
    </citation>
    <scope>NUCLEOTIDE SEQUENCE</scope>
</reference>
<feature type="domain" description="GCK" evidence="1">
    <location>
        <begin position="28"/>
        <end position="98"/>
    </location>
</feature>
<organism evidence="2 3">
    <name type="scientific">Arabidopsis arenosa</name>
    <name type="common">Sand rock-cress</name>
    <name type="synonym">Cardaminopsis arenosa</name>
    <dbReference type="NCBI Taxonomy" id="38785"/>
    <lineage>
        <taxon>Eukaryota</taxon>
        <taxon>Viridiplantae</taxon>
        <taxon>Streptophyta</taxon>
        <taxon>Embryophyta</taxon>
        <taxon>Tracheophyta</taxon>
        <taxon>Spermatophyta</taxon>
        <taxon>Magnoliopsida</taxon>
        <taxon>eudicotyledons</taxon>
        <taxon>Gunneridae</taxon>
        <taxon>Pentapetalae</taxon>
        <taxon>rosids</taxon>
        <taxon>malvids</taxon>
        <taxon>Brassicales</taxon>
        <taxon>Brassicaceae</taxon>
        <taxon>Camelineae</taxon>
        <taxon>Arabidopsis</taxon>
    </lineage>
</organism>
<gene>
    <name evidence="2" type="ORF">AARE701A_LOCUS14250</name>
</gene>
<accession>A0A8S2ADX8</accession>
<dbReference type="EMBL" id="LR999456">
    <property type="protein sequence ID" value="CAE6085486.1"/>
    <property type="molecule type" value="Genomic_DNA"/>
</dbReference>
<feature type="domain" description="GCK" evidence="1">
    <location>
        <begin position="117"/>
        <end position="194"/>
    </location>
</feature>
<sequence length="202" mass="22906">MGIISSTVLKLAHISQNYNQVVDSSSGWQHQFEVFMKGGACKQVFMDFQDCVDNSKKKNETIGQCYPMLHKCMEAHSDYYKPIIAMSKASLNVLDESLVKTFLPSTTVSLNEINEDEDEKFVEFMKGGGCKESYTAWHDDCNFTEEEAEKNKDLVTKCAGLFGKLSKCLDVHSDYYHPILAVKKTTEEHLEKELAAFFPKES</sequence>
<dbReference type="PANTHER" id="PTHR34357">
    <property type="entry name" value="F7A19.14 PROTEIN-RELATED"/>
    <property type="match status" value="1"/>
</dbReference>
<evidence type="ECO:0000313" key="3">
    <source>
        <dbReference type="Proteomes" id="UP000682877"/>
    </source>
</evidence>
<evidence type="ECO:0000259" key="1">
    <source>
        <dbReference type="SMART" id="SM01227"/>
    </source>
</evidence>
<evidence type="ECO:0000313" key="2">
    <source>
        <dbReference type="EMBL" id="CAE6085486.1"/>
    </source>
</evidence>
<dbReference type="AlphaFoldDB" id="A0A8S2ADX8"/>
<dbReference type="PANTHER" id="PTHR34357:SF2">
    <property type="entry name" value="F26F24.3-RELATED"/>
    <property type="match status" value="1"/>
</dbReference>
<protein>
    <recommendedName>
        <fullName evidence="1">GCK domain-containing protein</fullName>
    </recommendedName>
</protein>